<dbReference type="Gene3D" id="3.60.10.10">
    <property type="entry name" value="Endonuclease/exonuclease/phosphatase"/>
    <property type="match status" value="1"/>
</dbReference>
<dbReference type="Pfam" id="PF03372">
    <property type="entry name" value="Exo_endo_phos"/>
    <property type="match status" value="1"/>
</dbReference>
<organism evidence="2 3">
    <name type="scientific">Sphaerobolus stellatus (strain SS14)</name>
    <dbReference type="NCBI Taxonomy" id="990650"/>
    <lineage>
        <taxon>Eukaryota</taxon>
        <taxon>Fungi</taxon>
        <taxon>Dikarya</taxon>
        <taxon>Basidiomycota</taxon>
        <taxon>Agaricomycotina</taxon>
        <taxon>Agaricomycetes</taxon>
        <taxon>Phallomycetidae</taxon>
        <taxon>Geastrales</taxon>
        <taxon>Sphaerobolaceae</taxon>
        <taxon>Sphaerobolus</taxon>
    </lineage>
</organism>
<gene>
    <name evidence="2" type="ORF">M422DRAFT_106346</name>
</gene>
<dbReference type="EMBL" id="KN837161">
    <property type="protein sequence ID" value="KIJ38372.1"/>
    <property type="molecule type" value="Genomic_DNA"/>
</dbReference>
<dbReference type="AlphaFoldDB" id="A0A0C9VA38"/>
<feature type="domain" description="Endonuclease/exonuclease/phosphatase" evidence="1">
    <location>
        <begin position="28"/>
        <end position="144"/>
    </location>
</feature>
<feature type="non-terminal residue" evidence="2">
    <location>
        <position position="229"/>
    </location>
</feature>
<dbReference type="SUPFAM" id="SSF56219">
    <property type="entry name" value="DNase I-like"/>
    <property type="match status" value="1"/>
</dbReference>
<dbReference type="Proteomes" id="UP000054279">
    <property type="component" value="Unassembled WGS sequence"/>
</dbReference>
<name>A0A0C9VA38_SPHS4</name>
<dbReference type="HOGENOM" id="CLU_049840_2_0_1"/>
<dbReference type="InterPro" id="IPR036691">
    <property type="entry name" value="Endo/exonu/phosph_ase_sf"/>
</dbReference>
<dbReference type="OrthoDB" id="416119at2759"/>
<dbReference type="GO" id="GO:0003824">
    <property type="term" value="F:catalytic activity"/>
    <property type="evidence" value="ECO:0007669"/>
    <property type="project" value="InterPro"/>
</dbReference>
<dbReference type="InterPro" id="IPR005135">
    <property type="entry name" value="Endo/exonuclease/phosphatase"/>
</dbReference>
<evidence type="ECO:0000313" key="3">
    <source>
        <dbReference type="Proteomes" id="UP000054279"/>
    </source>
</evidence>
<keyword evidence="3" id="KW-1185">Reference proteome</keyword>
<protein>
    <recommendedName>
        <fullName evidence="1">Endonuclease/exonuclease/phosphatase domain-containing protein</fullName>
    </recommendedName>
</protein>
<evidence type="ECO:0000313" key="2">
    <source>
        <dbReference type="EMBL" id="KIJ38372.1"/>
    </source>
</evidence>
<feature type="non-terminal residue" evidence="2">
    <location>
        <position position="1"/>
    </location>
</feature>
<evidence type="ECO:0000259" key="1">
    <source>
        <dbReference type="Pfam" id="PF03372"/>
    </source>
</evidence>
<proteinExistence type="predicted"/>
<sequence length="229" mass="26164">ELIPGRALMLNLPWGERGDLTFLAVYAPNEVGENARFWRELTKQWREKNLPKIDILLGDFNLVEDALDRKPPKADSTVAVEALQEFKATSLLIDGWQQTYPTRQFFTWTSGSSESRLDRIYMRKELLKFSTDWKIFPAPFLTDHDIVSCSILNPEQPHIGKGRWAIPPMVIENKEFITNVISKGTALQEALALPSNERKSLQTMYKGFKSDVIDLAKKYASKTASMLDK</sequence>
<reference evidence="2 3" key="1">
    <citation type="submission" date="2014-06" db="EMBL/GenBank/DDBJ databases">
        <title>Evolutionary Origins and Diversification of the Mycorrhizal Mutualists.</title>
        <authorList>
            <consortium name="DOE Joint Genome Institute"/>
            <consortium name="Mycorrhizal Genomics Consortium"/>
            <person name="Kohler A."/>
            <person name="Kuo A."/>
            <person name="Nagy L.G."/>
            <person name="Floudas D."/>
            <person name="Copeland A."/>
            <person name="Barry K.W."/>
            <person name="Cichocki N."/>
            <person name="Veneault-Fourrey C."/>
            <person name="LaButti K."/>
            <person name="Lindquist E.A."/>
            <person name="Lipzen A."/>
            <person name="Lundell T."/>
            <person name="Morin E."/>
            <person name="Murat C."/>
            <person name="Riley R."/>
            <person name="Ohm R."/>
            <person name="Sun H."/>
            <person name="Tunlid A."/>
            <person name="Henrissat B."/>
            <person name="Grigoriev I.V."/>
            <person name="Hibbett D.S."/>
            <person name="Martin F."/>
        </authorList>
    </citation>
    <scope>NUCLEOTIDE SEQUENCE [LARGE SCALE GENOMIC DNA]</scope>
    <source>
        <strain evidence="2 3">SS14</strain>
    </source>
</reference>
<accession>A0A0C9VA38</accession>